<dbReference type="EMBL" id="SMOG01000009">
    <property type="protein sequence ID" value="TDF73048.1"/>
    <property type="molecule type" value="Genomic_DNA"/>
</dbReference>
<comment type="caution">
    <text evidence="1">The sequence shown here is derived from an EMBL/GenBank/DDBJ whole genome shotgun (WGS) entry which is preliminary data.</text>
</comment>
<gene>
    <name evidence="1" type="ORF">E0946_04010</name>
</gene>
<accession>A0AC61QJ57</accession>
<protein>
    <submittedName>
        <fullName evidence="1">DUF1292 domain-containing protein</fullName>
    </submittedName>
</protein>
<dbReference type="Proteomes" id="UP000294588">
    <property type="component" value="Unassembled WGS sequence"/>
</dbReference>
<evidence type="ECO:0000313" key="1">
    <source>
        <dbReference type="EMBL" id="TDF73048.1"/>
    </source>
</evidence>
<sequence length="107" mass="12743">MEKKEKGFEDLTISEDLEGEDYSDSYLTLEMDDGTQQDFIVLDIFEYEGSQYIALADKDTLQYDILSMNFINDEEVELNFIEDEDKFNEIADWFEKLFYNVEEEPED</sequence>
<keyword evidence="2" id="KW-1185">Reference proteome</keyword>
<organism evidence="1 2">
    <name type="scientific">Candidatus Syntrophosphaera thermopropionivorans</name>
    <dbReference type="NCBI Taxonomy" id="2593015"/>
    <lineage>
        <taxon>Bacteria</taxon>
        <taxon>Pseudomonadati</taxon>
        <taxon>Candidatus Cloacimonadota</taxon>
        <taxon>Candidatus Cloacimonadia</taxon>
        <taxon>Candidatus Cloacimonadales</taxon>
        <taxon>Candidatus Cloacimonadaceae</taxon>
        <taxon>Candidatus Syntrophosphaera</taxon>
    </lineage>
</organism>
<reference evidence="1" key="1">
    <citation type="submission" date="2019-03" db="EMBL/GenBank/DDBJ databases">
        <title>Candidatus Syntrophosphaera thermopropionivorans: a novel player in syntrophic propionate oxidation during anaerobic digestion.</title>
        <authorList>
            <person name="Dyksma S."/>
        </authorList>
    </citation>
    <scope>NUCLEOTIDE SEQUENCE</scope>
    <source>
        <strain evidence="1">W5</strain>
    </source>
</reference>
<evidence type="ECO:0000313" key="2">
    <source>
        <dbReference type="Proteomes" id="UP000294588"/>
    </source>
</evidence>
<name>A0AC61QJ57_9BACT</name>
<proteinExistence type="predicted"/>